<reference evidence="3 4" key="1">
    <citation type="submission" date="2016-10" db="EMBL/GenBank/DDBJ databases">
        <authorList>
            <person name="de Groot N.N."/>
        </authorList>
    </citation>
    <scope>NUCLEOTIDE SEQUENCE [LARGE SCALE GENOMIC DNA]</scope>
    <source>
        <strain evidence="3 4">DSM 19073</strain>
    </source>
</reference>
<name>A0A1I3HFL7_9RHOB</name>
<gene>
    <name evidence="3" type="ORF">SAMN04488095_0571</name>
</gene>
<dbReference type="InterPro" id="IPR005659">
    <property type="entry name" value="Chemorcpt_Glu_NH3ase_CheD"/>
</dbReference>
<dbReference type="SUPFAM" id="SSF64438">
    <property type="entry name" value="CNF1/YfiH-like putative cysteine hydrolases"/>
    <property type="match status" value="1"/>
</dbReference>
<accession>A0A1I3HFL7</accession>
<evidence type="ECO:0000313" key="3">
    <source>
        <dbReference type="EMBL" id="SFI34367.1"/>
    </source>
</evidence>
<organism evidence="3 4">
    <name type="scientific">Jannaschia pohangensis</name>
    <dbReference type="NCBI Taxonomy" id="390807"/>
    <lineage>
        <taxon>Bacteria</taxon>
        <taxon>Pseudomonadati</taxon>
        <taxon>Pseudomonadota</taxon>
        <taxon>Alphaproteobacteria</taxon>
        <taxon>Rhodobacterales</taxon>
        <taxon>Roseobacteraceae</taxon>
        <taxon>Jannaschia</taxon>
    </lineage>
</organism>
<sequence>MPVDFAQTSENAALHAMRNLGLCRGRQSEIGQGMRAVSADPDLTLVATLGSCVAIFLHDPQLNCGGMNHIFQCVDPGPLGGASVVAEVEALVNEMVHLGSSRRNMQCRIAGGARTLGRGRDHGGDIARVCLEYLAAEGLTLLEQDLGGTRPRRIAFKPVQGLLTISYPGSSLVVEEAPAAAQTNGAELF</sequence>
<dbReference type="PANTHER" id="PTHR35147:SF3">
    <property type="entry name" value="CHEMORECEPTOR GLUTAMINE DEAMIDASE CHED 1-RELATED"/>
    <property type="match status" value="1"/>
</dbReference>
<dbReference type="GO" id="GO:0006935">
    <property type="term" value="P:chemotaxis"/>
    <property type="evidence" value="ECO:0007669"/>
    <property type="project" value="UniProtKB-KW"/>
</dbReference>
<protein>
    <submittedName>
        <fullName evidence="3">CheD chemotactic sensory transduction</fullName>
    </submittedName>
</protein>
<evidence type="ECO:0000313" key="4">
    <source>
        <dbReference type="Proteomes" id="UP000199110"/>
    </source>
</evidence>
<dbReference type="Pfam" id="PF03975">
    <property type="entry name" value="CheD"/>
    <property type="match status" value="1"/>
</dbReference>
<dbReference type="STRING" id="390807.SAMN04488095_0571"/>
<keyword evidence="2" id="KW-0378">Hydrolase</keyword>
<dbReference type="InterPro" id="IPR011324">
    <property type="entry name" value="Cytotoxic_necrot_fac-like_cat"/>
</dbReference>
<dbReference type="GO" id="GO:0050568">
    <property type="term" value="F:protein-glutamine glutaminase activity"/>
    <property type="evidence" value="ECO:0007669"/>
    <property type="project" value="InterPro"/>
</dbReference>
<keyword evidence="4" id="KW-1185">Reference proteome</keyword>
<evidence type="ECO:0000256" key="2">
    <source>
        <dbReference type="ARBA" id="ARBA00022801"/>
    </source>
</evidence>
<dbReference type="PANTHER" id="PTHR35147">
    <property type="entry name" value="CHEMORECEPTOR GLUTAMINE DEAMIDASE CHED-RELATED"/>
    <property type="match status" value="1"/>
</dbReference>
<proteinExistence type="predicted"/>
<keyword evidence="1" id="KW-0145">Chemotaxis</keyword>
<dbReference type="Proteomes" id="UP000199110">
    <property type="component" value="Unassembled WGS sequence"/>
</dbReference>
<evidence type="ECO:0000256" key="1">
    <source>
        <dbReference type="ARBA" id="ARBA00022500"/>
    </source>
</evidence>
<dbReference type="CDD" id="cd16352">
    <property type="entry name" value="CheD"/>
    <property type="match status" value="1"/>
</dbReference>
<dbReference type="InterPro" id="IPR038592">
    <property type="entry name" value="CheD-like_sf"/>
</dbReference>
<dbReference type="Gene3D" id="3.30.1330.200">
    <property type="match status" value="1"/>
</dbReference>
<dbReference type="AlphaFoldDB" id="A0A1I3HFL7"/>
<dbReference type="EMBL" id="FORA01000001">
    <property type="protein sequence ID" value="SFI34367.1"/>
    <property type="molecule type" value="Genomic_DNA"/>
</dbReference>